<dbReference type="Pfam" id="PF04681">
    <property type="entry name" value="Bys1"/>
    <property type="match status" value="1"/>
</dbReference>
<reference evidence="1 2" key="1">
    <citation type="journal article" date="2018" name="BMC Genomics">
        <title>Genomic evidence for intraspecific hybridization in a clonal and extremely halotolerant yeast.</title>
        <authorList>
            <person name="Gostincar C."/>
            <person name="Stajich J.E."/>
            <person name="Zupancic J."/>
            <person name="Zalar P."/>
            <person name="Gunde-Cimerman N."/>
        </authorList>
    </citation>
    <scope>NUCLEOTIDE SEQUENCE [LARGE SCALE GENOMIC DNA]</scope>
    <source>
        <strain evidence="1 2">EXF-6669</strain>
    </source>
</reference>
<dbReference type="PANTHER" id="PTHR36195">
    <property type="entry name" value="DOMAIN PROTEIN, PUTATIVE (AFU_ORTHOLOGUE AFUA_5G01990)-RELATED-RELATED"/>
    <property type="match status" value="1"/>
</dbReference>
<sequence>MSHITFHDEPQYDLALKAVIQSIKMQLITATAALMAGSAMAQSVGNAIIENMCSYNVELTVVPAQNGGYETTQHTLNSGGSYSTQWKELSTGAGWSLKLSKDQDLDHILQYEYTFQDDGTIWYDLSQVNGNPWDGDWMITANSESSTCSPKQQAYRYATDDAYGMQACPQDSDITVTLCSGEDQNDGAVASASSSVAAETSQDAATGASTFATPTSTPAETSVFASSTPTTFATMTSAPASSSDNQGGDTVTNVATAVETQVVTQTHWWDHGYHHGRRGAHNHA</sequence>
<dbReference type="InterPro" id="IPR037176">
    <property type="entry name" value="Osmotin/thaumatin-like_sf"/>
</dbReference>
<dbReference type="EMBL" id="QWIL01000025">
    <property type="protein sequence ID" value="RMY25690.1"/>
    <property type="molecule type" value="Genomic_DNA"/>
</dbReference>
<protein>
    <submittedName>
        <fullName evidence="1">Uncharacterized protein</fullName>
    </submittedName>
</protein>
<dbReference type="SUPFAM" id="SSF49870">
    <property type="entry name" value="Osmotin, thaumatin-like protein"/>
    <property type="match status" value="1"/>
</dbReference>
<dbReference type="Proteomes" id="UP000271337">
    <property type="component" value="Unassembled WGS sequence"/>
</dbReference>
<proteinExistence type="predicted"/>
<dbReference type="OrthoDB" id="3682664at2759"/>
<organism evidence="1 2">
    <name type="scientific">Hortaea werneckii</name>
    <name type="common">Black yeast</name>
    <name type="synonym">Cladosporium werneckii</name>
    <dbReference type="NCBI Taxonomy" id="91943"/>
    <lineage>
        <taxon>Eukaryota</taxon>
        <taxon>Fungi</taxon>
        <taxon>Dikarya</taxon>
        <taxon>Ascomycota</taxon>
        <taxon>Pezizomycotina</taxon>
        <taxon>Dothideomycetes</taxon>
        <taxon>Dothideomycetidae</taxon>
        <taxon>Mycosphaerellales</taxon>
        <taxon>Teratosphaeriaceae</taxon>
        <taxon>Hortaea</taxon>
    </lineage>
</organism>
<comment type="caution">
    <text evidence="1">The sequence shown here is derived from an EMBL/GenBank/DDBJ whole genome shotgun (WGS) entry which is preliminary data.</text>
</comment>
<evidence type="ECO:0000313" key="2">
    <source>
        <dbReference type="Proteomes" id="UP000271337"/>
    </source>
</evidence>
<name>A0A3M7AEK0_HORWE</name>
<evidence type="ECO:0000313" key="1">
    <source>
        <dbReference type="EMBL" id="RMY25690.1"/>
    </source>
</evidence>
<accession>A0A3M7AEK0</accession>
<dbReference type="PANTHER" id="PTHR36195:SF4">
    <property type="entry name" value="DOMAIN PROTEIN, PUTATIVE (AFU_ORTHOLOGUE AFUA_5G01990)-RELATED"/>
    <property type="match status" value="1"/>
</dbReference>
<gene>
    <name evidence="1" type="ORF">D0867_00548</name>
</gene>
<dbReference type="VEuPathDB" id="FungiDB:BTJ68_10579"/>
<dbReference type="InterPro" id="IPR006771">
    <property type="entry name" value="CetA-like"/>
</dbReference>
<dbReference type="AlphaFoldDB" id="A0A3M7AEK0"/>